<dbReference type="InterPro" id="IPR005232">
    <property type="entry name" value="LarE"/>
</dbReference>
<sequence>MKTLCQMGSVMVAFSGGVDSTLLLKCAAEALGRENVVAVTASSDTLKPEDLERAKGLAHLIGVRHIVIGTSEMEDPEYAANTPDRCYLCKKLRFSMLAHLKDEMGIAYIADGANADDEGDYRPGMRALAELGIRSPLREAGLRKAEVREAAKAFGLPNWDLPSQACLASRFPYGTKLTPERLKQVYESEKLVNSLGVRQVRVRYHGDVARIEVPAGDIGLLVKHREEVVEGLKKIGFIYVTLDLQGFRSGSLNEALNR</sequence>
<feature type="domain" description="NAD/GMP synthase" evidence="1">
    <location>
        <begin position="7"/>
        <end position="68"/>
    </location>
</feature>
<evidence type="ECO:0000313" key="3">
    <source>
        <dbReference type="Proteomes" id="UP000005233"/>
    </source>
</evidence>
<dbReference type="Proteomes" id="UP000005233">
    <property type="component" value="Chromosome"/>
</dbReference>
<dbReference type="CDD" id="cd01990">
    <property type="entry name" value="LarE-like"/>
    <property type="match status" value="1"/>
</dbReference>
<dbReference type="InterPro" id="IPR052188">
    <property type="entry name" value="Ni-pincer_cofactor_biosynth"/>
</dbReference>
<evidence type="ECO:0000313" key="2">
    <source>
        <dbReference type="EMBL" id="AFD00354.1"/>
    </source>
</evidence>
<dbReference type="PIRSF" id="PIRSF006661">
    <property type="entry name" value="PP-lp_UCP006661"/>
    <property type="match status" value="1"/>
</dbReference>
<dbReference type="InterPro" id="IPR022310">
    <property type="entry name" value="NAD/GMP_synthase"/>
</dbReference>
<dbReference type="GeneID" id="11971741"/>
<gene>
    <name evidence="2" type="ordered locus">Mtc_1602</name>
</gene>
<dbReference type="Gene3D" id="3.40.50.620">
    <property type="entry name" value="HUPs"/>
    <property type="match status" value="1"/>
</dbReference>
<evidence type="ECO:0000259" key="1">
    <source>
        <dbReference type="Pfam" id="PF02540"/>
    </source>
</evidence>
<protein>
    <submittedName>
        <fullName evidence="2">ATP-utilizing enzymes of the PP-loop superfamily</fullName>
    </submittedName>
</protein>
<accession>H8I7V4</accession>
<dbReference type="SUPFAM" id="SSF52402">
    <property type="entry name" value="Adenine nucleotide alpha hydrolases-like"/>
    <property type="match status" value="1"/>
</dbReference>
<proteinExistence type="predicted"/>
<name>H8I7V4_METCZ</name>
<dbReference type="eggNOG" id="arCOG00043">
    <property type="taxonomic scope" value="Archaea"/>
</dbReference>
<dbReference type="InterPro" id="IPR014729">
    <property type="entry name" value="Rossmann-like_a/b/a_fold"/>
</dbReference>
<dbReference type="EMBL" id="CP003243">
    <property type="protein sequence ID" value="AFD00354.1"/>
    <property type="molecule type" value="Genomic_DNA"/>
</dbReference>
<dbReference type="Pfam" id="PF02540">
    <property type="entry name" value="NAD_synthase"/>
    <property type="match status" value="1"/>
</dbReference>
<dbReference type="PANTHER" id="PTHR43169:SF2">
    <property type="entry name" value="NAD_GMP SYNTHASE DOMAIN-CONTAINING PROTEIN"/>
    <property type="match status" value="1"/>
</dbReference>
<dbReference type="NCBIfam" id="TIGR00268">
    <property type="entry name" value="ATP-dependent sacrificial sulfur transferase LarE"/>
    <property type="match status" value="1"/>
</dbReference>
<dbReference type="AlphaFoldDB" id="H8I7V4"/>
<organism evidence="2 3">
    <name type="scientific">Methanocella conradii (strain DSM 24694 / JCM 17849 / CGMCC 1.5162 / HZ254)</name>
    <dbReference type="NCBI Taxonomy" id="1041930"/>
    <lineage>
        <taxon>Archaea</taxon>
        <taxon>Methanobacteriati</taxon>
        <taxon>Methanobacteriota</taxon>
        <taxon>Stenosarchaea group</taxon>
        <taxon>Methanomicrobia</taxon>
        <taxon>Methanocellales</taxon>
        <taxon>Methanocellaceae</taxon>
        <taxon>Methanocella</taxon>
    </lineage>
</organism>
<reference evidence="2 3" key="1">
    <citation type="journal article" date="2012" name="J. Bacteriol.">
        <title>Complete genome sequence of a thermophilic methanogen, Methanocella conradii HZ254, isolated from Chinese rice field soil.</title>
        <authorList>
            <person name="Lu Z."/>
            <person name="Lu Y."/>
        </authorList>
    </citation>
    <scope>NUCLEOTIDE SEQUENCE [LARGE SCALE GENOMIC DNA]</scope>
    <source>
        <strain evidence="3">DSM 24694 / JCM 17849 / CGMCC 1.5162 / HZ254</strain>
    </source>
</reference>
<dbReference type="HOGENOM" id="CLU_061181_2_0_2"/>
<dbReference type="KEGG" id="mez:Mtc_1602"/>
<dbReference type="RefSeq" id="WP_014406185.1">
    <property type="nucleotide sequence ID" value="NC_017034.1"/>
</dbReference>
<dbReference type="PANTHER" id="PTHR43169">
    <property type="entry name" value="EXSB FAMILY PROTEIN"/>
    <property type="match status" value="1"/>
</dbReference>
<keyword evidence="3" id="KW-1185">Reference proteome</keyword>
<dbReference type="GO" id="GO:0016783">
    <property type="term" value="F:sulfurtransferase activity"/>
    <property type="evidence" value="ECO:0007669"/>
    <property type="project" value="InterPro"/>
</dbReference>
<dbReference type="STRING" id="1041930.Mtc_1602"/>
<dbReference type="GO" id="GO:0006163">
    <property type="term" value="P:purine nucleotide metabolic process"/>
    <property type="evidence" value="ECO:0007669"/>
    <property type="project" value="UniProtKB-ARBA"/>
</dbReference>